<dbReference type="Gene3D" id="3.30.2320.30">
    <property type="entry name" value="ATP synthase, E subunit, C-terminal"/>
    <property type="match status" value="1"/>
</dbReference>
<dbReference type="HAMAP" id="MF_00311">
    <property type="entry name" value="ATP_synth_E_arch"/>
    <property type="match status" value="1"/>
</dbReference>
<keyword evidence="3" id="KW-0406">Ion transport</keyword>
<comment type="caution">
    <text evidence="4">The sequence shown here is derived from an EMBL/GenBank/DDBJ whole genome shotgun (WGS) entry which is preliminary data.</text>
</comment>
<evidence type="ECO:0000313" key="4">
    <source>
        <dbReference type="EMBL" id="KAI7843021.1"/>
    </source>
</evidence>
<evidence type="ECO:0000256" key="2">
    <source>
        <dbReference type="ARBA" id="ARBA00022448"/>
    </source>
</evidence>
<evidence type="ECO:0008006" key="6">
    <source>
        <dbReference type="Google" id="ProtNLM"/>
    </source>
</evidence>
<protein>
    <recommendedName>
        <fullName evidence="6">Vacuolar ATP synthase subunit E</fullName>
    </recommendedName>
</protein>
<dbReference type="GO" id="GO:0033178">
    <property type="term" value="C:proton-transporting two-sector ATPase complex, catalytic domain"/>
    <property type="evidence" value="ECO:0007669"/>
    <property type="project" value="InterPro"/>
</dbReference>
<organism evidence="4 5">
    <name type="scientific">Chlorella ohadii</name>
    <dbReference type="NCBI Taxonomy" id="2649997"/>
    <lineage>
        <taxon>Eukaryota</taxon>
        <taxon>Viridiplantae</taxon>
        <taxon>Chlorophyta</taxon>
        <taxon>core chlorophytes</taxon>
        <taxon>Trebouxiophyceae</taxon>
        <taxon>Chlorellales</taxon>
        <taxon>Chlorellaceae</taxon>
        <taxon>Chlorella clade</taxon>
        <taxon>Chlorella</taxon>
    </lineage>
</organism>
<dbReference type="PANTHER" id="PTHR45715">
    <property type="entry name" value="ATPASE H+-TRANSPORTING V1 SUBUNIT E1A-RELATED"/>
    <property type="match status" value="1"/>
</dbReference>
<evidence type="ECO:0000256" key="1">
    <source>
        <dbReference type="ARBA" id="ARBA00005901"/>
    </source>
</evidence>
<dbReference type="AlphaFoldDB" id="A0AAD5H3Z0"/>
<keyword evidence="2" id="KW-0813">Transport</keyword>
<dbReference type="Proteomes" id="UP001205105">
    <property type="component" value="Unassembled WGS sequence"/>
</dbReference>
<dbReference type="InterPro" id="IPR038495">
    <property type="entry name" value="ATPase_E_C"/>
</dbReference>
<dbReference type="EMBL" id="JADXDR010000044">
    <property type="protein sequence ID" value="KAI7843021.1"/>
    <property type="molecule type" value="Genomic_DNA"/>
</dbReference>
<dbReference type="Gene3D" id="6.10.250.1620">
    <property type="match status" value="1"/>
</dbReference>
<evidence type="ECO:0000256" key="3">
    <source>
        <dbReference type="ARBA" id="ARBA00023065"/>
    </source>
</evidence>
<comment type="similarity">
    <text evidence="1">Belongs to the V-ATPase E subunit family.</text>
</comment>
<proteinExistence type="inferred from homology"/>
<dbReference type="InterPro" id="IPR002842">
    <property type="entry name" value="ATPase_V1_Esu"/>
</dbReference>
<gene>
    <name evidence="4" type="ORF">COHA_003353</name>
</gene>
<reference evidence="4" key="1">
    <citation type="submission" date="2020-11" db="EMBL/GenBank/DDBJ databases">
        <title>Chlorella ohadii genome sequencing and assembly.</title>
        <authorList>
            <person name="Murik O."/>
            <person name="Treves H."/>
            <person name="Kedem I."/>
            <person name="Shotland Y."/>
            <person name="Kaplan A."/>
        </authorList>
    </citation>
    <scope>NUCLEOTIDE SEQUENCE</scope>
    <source>
        <strain evidence="4">1</strain>
    </source>
</reference>
<evidence type="ECO:0000313" key="5">
    <source>
        <dbReference type="Proteomes" id="UP001205105"/>
    </source>
</evidence>
<dbReference type="Pfam" id="PF01991">
    <property type="entry name" value="vATP-synt_E"/>
    <property type="match status" value="1"/>
</dbReference>
<dbReference type="GO" id="GO:0046961">
    <property type="term" value="F:proton-transporting ATPase activity, rotational mechanism"/>
    <property type="evidence" value="ECO:0007669"/>
    <property type="project" value="InterPro"/>
</dbReference>
<accession>A0AAD5H3Z0</accession>
<sequence>MNDTEVSKTISQMVMFIKQEAEEKAAEIAVSAEEEFNITKLQLLEAEKARVRREFERREAAIEVKKKVEYSKQLNESRIKVLQAREDAVQTVLHEAFSALAALSKDQNKYKALLTDLLVQGLHKLSEPRALVRCRQVDQKLVEQAISAAQAKYSSELGRPAPKVSLDTAHWLPPPPKEGRTHTHDDEFQSCCGGVVVTSADGKIVCSNTLDDRLRITYGSNLPHVRALLFGSAAA</sequence>
<name>A0AAD5H3Z0_9CHLO</name>
<keyword evidence="5" id="KW-1185">Reference proteome</keyword>
<dbReference type="SUPFAM" id="SSF160527">
    <property type="entry name" value="V-type ATPase subunit E-like"/>
    <property type="match status" value="1"/>
</dbReference>